<dbReference type="RefSeq" id="WP_106926067.1">
    <property type="nucleotide sequence ID" value="NZ_PYFT01000001.1"/>
</dbReference>
<comment type="caution">
    <text evidence="3">The sequence shown here is derived from an EMBL/GenBank/DDBJ whole genome shotgun (WGS) entry which is preliminary data.</text>
</comment>
<dbReference type="Gene3D" id="3.40.710.10">
    <property type="entry name" value="DD-peptidase/beta-lactamase superfamily"/>
    <property type="match status" value="1"/>
</dbReference>
<dbReference type="EMBL" id="PYFT01000001">
    <property type="protein sequence ID" value="PSR52442.1"/>
    <property type="molecule type" value="Genomic_DNA"/>
</dbReference>
<keyword evidence="4" id="KW-1185">Reference proteome</keyword>
<dbReference type="InterPro" id="IPR050789">
    <property type="entry name" value="Diverse_Enzym_Activities"/>
</dbReference>
<organism evidence="3 4">
    <name type="scientific">Adhaeribacter arboris</name>
    <dbReference type="NCBI Taxonomy" id="2072846"/>
    <lineage>
        <taxon>Bacteria</taxon>
        <taxon>Pseudomonadati</taxon>
        <taxon>Bacteroidota</taxon>
        <taxon>Cytophagia</taxon>
        <taxon>Cytophagales</taxon>
        <taxon>Hymenobacteraceae</taxon>
        <taxon>Adhaeribacter</taxon>
    </lineage>
</organism>
<dbReference type="OrthoDB" id="1522765at2"/>
<dbReference type="InterPro" id="IPR001466">
    <property type="entry name" value="Beta-lactam-related"/>
</dbReference>
<keyword evidence="1" id="KW-0732">Signal</keyword>
<dbReference type="Proteomes" id="UP000240357">
    <property type="component" value="Unassembled WGS sequence"/>
</dbReference>
<dbReference type="AlphaFoldDB" id="A0A2T2YAA0"/>
<dbReference type="PANTHER" id="PTHR43283">
    <property type="entry name" value="BETA-LACTAMASE-RELATED"/>
    <property type="match status" value="1"/>
</dbReference>
<feature type="chain" id="PRO_5015485975" evidence="1">
    <location>
        <begin position="20"/>
        <end position="439"/>
    </location>
</feature>
<proteinExistence type="predicted"/>
<evidence type="ECO:0000313" key="4">
    <source>
        <dbReference type="Proteomes" id="UP000240357"/>
    </source>
</evidence>
<feature type="signal peptide" evidence="1">
    <location>
        <begin position="1"/>
        <end position="19"/>
    </location>
</feature>
<feature type="domain" description="Beta-lactamase-related" evidence="2">
    <location>
        <begin position="51"/>
        <end position="420"/>
    </location>
</feature>
<keyword evidence="3" id="KW-0378">Hydrolase</keyword>
<dbReference type="InterPro" id="IPR012338">
    <property type="entry name" value="Beta-lactam/transpept-like"/>
</dbReference>
<gene>
    <name evidence="3" type="ORF">AHMF7605_02325</name>
</gene>
<protein>
    <submittedName>
        <fullName evidence="3">Serine hydrolase</fullName>
    </submittedName>
</protein>
<dbReference type="GO" id="GO:0016787">
    <property type="term" value="F:hydrolase activity"/>
    <property type="evidence" value="ECO:0007669"/>
    <property type="project" value="UniProtKB-KW"/>
</dbReference>
<reference evidence="3 4" key="1">
    <citation type="submission" date="2018-03" db="EMBL/GenBank/DDBJ databases">
        <title>Adhaeribacter sp. HMF7605 Genome sequencing and assembly.</title>
        <authorList>
            <person name="Kang H."/>
            <person name="Kang J."/>
            <person name="Cha I."/>
            <person name="Kim H."/>
            <person name="Joh K."/>
        </authorList>
    </citation>
    <scope>NUCLEOTIDE SEQUENCE [LARGE SCALE GENOMIC DNA]</scope>
    <source>
        <strain evidence="3 4">HMF7605</strain>
    </source>
</reference>
<accession>A0A2T2YAA0</accession>
<dbReference type="PANTHER" id="PTHR43283:SF3">
    <property type="entry name" value="BETA-LACTAMASE FAMILY PROTEIN (AFU_ORTHOLOGUE AFUA_5G07500)"/>
    <property type="match status" value="1"/>
</dbReference>
<name>A0A2T2YAA0_9BACT</name>
<evidence type="ECO:0000259" key="2">
    <source>
        <dbReference type="Pfam" id="PF00144"/>
    </source>
</evidence>
<evidence type="ECO:0000256" key="1">
    <source>
        <dbReference type="SAM" id="SignalP"/>
    </source>
</evidence>
<sequence length="439" mass="48193">MRKQLLSLVFFLWVLGTYAQTASTIQKAGTNLKVTTPESVGMSSARLQRMDKMIQEYTSKNYLPGVIAFISRDGKTVYQKAFGVNDTETKAALELNAIMRIASQTKALTSLGVMLLFEEGKFLLDDPVSKYLPAFKNQQVLDKFSEKDSTYTTVPTKREVTIRHLLTHTSGIGYAGIGSKEATAIYAKAKVTSGIGTPEGKIGDAMNRLGALPLMHQPGEKFTYSLSTDVLGYFIEVMSGQPLDKFMRSRIFEPLDMQDTYFYLPASKHNRLATLYTEDAQKNTIKAQARNGQSPDYPKVTNGTYFSGGAGLSSTITDYAKFLHMMLNNGSYNGKQIISPATVHLMTTNQIGEVNQGDNKFGLGFGIITSKGATKLGVSEGSYEWGGYYGTSYWVDPKEGIIGLLYTQKAPNTTGGSIADKYKAMVYQAITTSHNQKAE</sequence>
<evidence type="ECO:0000313" key="3">
    <source>
        <dbReference type="EMBL" id="PSR52442.1"/>
    </source>
</evidence>
<dbReference type="Pfam" id="PF00144">
    <property type="entry name" value="Beta-lactamase"/>
    <property type="match status" value="1"/>
</dbReference>
<dbReference type="SUPFAM" id="SSF56601">
    <property type="entry name" value="beta-lactamase/transpeptidase-like"/>
    <property type="match status" value="1"/>
</dbReference>